<dbReference type="AlphaFoldDB" id="B7G597"/>
<dbReference type="Pfam" id="PF00856">
    <property type="entry name" value="SET"/>
    <property type="match status" value="1"/>
</dbReference>
<evidence type="ECO:0000259" key="2">
    <source>
        <dbReference type="PROSITE" id="PS50280"/>
    </source>
</evidence>
<feature type="region of interest" description="Disordered" evidence="1">
    <location>
        <begin position="190"/>
        <end position="224"/>
    </location>
</feature>
<dbReference type="InterPro" id="IPR046341">
    <property type="entry name" value="SET_dom_sf"/>
</dbReference>
<accession>B7G597</accession>
<dbReference type="InterPro" id="IPR001214">
    <property type="entry name" value="SET_dom"/>
</dbReference>
<keyword evidence="4" id="KW-1185">Reference proteome</keyword>
<feature type="domain" description="SET" evidence="2">
    <location>
        <begin position="236"/>
        <end position="400"/>
    </location>
</feature>
<dbReference type="OrthoDB" id="39594at2759"/>
<organism evidence="3 4">
    <name type="scientific">Phaeodactylum tricornutum (strain CCAP 1055/1)</name>
    <dbReference type="NCBI Taxonomy" id="556484"/>
    <lineage>
        <taxon>Eukaryota</taxon>
        <taxon>Sar</taxon>
        <taxon>Stramenopiles</taxon>
        <taxon>Ochrophyta</taxon>
        <taxon>Bacillariophyta</taxon>
        <taxon>Bacillariophyceae</taxon>
        <taxon>Bacillariophycidae</taxon>
        <taxon>Naviculales</taxon>
        <taxon>Phaeodactylaceae</taxon>
        <taxon>Phaeodactylum</taxon>
    </lineage>
</organism>
<reference evidence="3 4" key="1">
    <citation type="journal article" date="2008" name="Nature">
        <title>The Phaeodactylum genome reveals the evolutionary history of diatom genomes.</title>
        <authorList>
            <person name="Bowler C."/>
            <person name="Allen A.E."/>
            <person name="Badger J.H."/>
            <person name="Grimwood J."/>
            <person name="Jabbari K."/>
            <person name="Kuo A."/>
            <person name="Maheswari U."/>
            <person name="Martens C."/>
            <person name="Maumus F."/>
            <person name="Otillar R.P."/>
            <person name="Rayko E."/>
            <person name="Salamov A."/>
            <person name="Vandepoele K."/>
            <person name="Beszteri B."/>
            <person name="Gruber A."/>
            <person name="Heijde M."/>
            <person name="Katinka M."/>
            <person name="Mock T."/>
            <person name="Valentin K."/>
            <person name="Verret F."/>
            <person name="Berges J.A."/>
            <person name="Brownlee C."/>
            <person name="Cadoret J.P."/>
            <person name="Chiovitti A."/>
            <person name="Choi C.J."/>
            <person name="Coesel S."/>
            <person name="De Martino A."/>
            <person name="Detter J.C."/>
            <person name="Durkin C."/>
            <person name="Falciatore A."/>
            <person name="Fournet J."/>
            <person name="Haruta M."/>
            <person name="Huysman M.J."/>
            <person name="Jenkins B.D."/>
            <person name="Jiroutova K."/>
            <person name="Jorgensen R.E."/>
            <person name="Joubert Y."/>
            <person name="Kaplan A."/>
            <person name="Kroger N."/>
            <person name="Kroth P.G."/>
            <person name="La Roche J."/>
            <person name="Lindquist E."/>
            <person name="Lommer M."/>
            <person name="Martin-Jezequel V."/>
            <person name="Lopez P.J."/>
            <person name="Lucas S."/>
            <person name="Mangogna M."/>
            <person name="McGinnis K."/>
            <person name="Medlin L.K."/>
            <person name="Montsant A."/>
            <person name="Oudot-Le Secq M.P."/>
            <person name="Napoli C."/>
            <person name="Obornik M."/>
            <person name="Parker M.S."/>
            <person name="Petit J.L."/>
            <person name="Porcel B.M."/>
            <person name="Poulsen N."/>
            <person name="Robison M."/>
            <person name="Rychlewski L."/>
            <person name="Rynearson T.A."/>
            <person name="Schmutz J."/>
            <person name="Shapiro H."/>
            <person name="Siaut M."/>
            <person name="Stanley M."/>
            <person name="Sussman M.R."/>
            <person name="Taylor A.R."/>
            <person name="Vardi A."/>
            <person name="von Dassow P."/>
            <person name="Vyverman W."/>
            <person name="Willis A."/>
            <person name="Wyrwicz L.S."/>
            <person name="Rokhsar D.S."/>
            <person name="Weissenbach J."/>
            <person name="Armbrust E.V."/>
            <person name="Green B.R."/>
            <person name="Van de Peer Y."/>
            <person name="Grigoriev I.V."/>
        </authorList>
    </citation>
    <scope>NUCLEOTIDE SEQUENCE [LARGE SCALE GENOMIC DNA]</scope>
    <source>
        <strain evidence="3 4">CCAP 1055/1</strain>
    </source>
</reference>
<dbReference type="GeneID" id="7203103"/>
<dbReference type="eggNOG" id="ENOG502SNTW">
    <property type="taxonomic scope" value="Eukaryota"/>
</dbReference>
<dbReference type="EMBL" id="CM000617">
    <property type="protein sequence ID" value="EEC46280.1"/>
    <property type="molecule type" value="Genomic_DNA"/>
</dbReference>
<reference evidence="4" key="2">
    <citation type="submission" date="2008-08" db="EMBL/GenBank/DDBJ databases">
        <authorList>
            <consortium name="Diatom Consortium"/>
            <person name="Grigoriev I."/>
            <person name="Grimwood J."/>
            <person name="Kuo A."/>
            <person name="Otillar R.P."/>
            <person name="Salamov A."/>
            <person name="Detter J.C."/>
            <person name="Lindquist E."/>
            <person name="Shapiro H."/>
            <person name="Lucas S."/>
            <person name="Glavina del Rio T."/>
            <person name="Pitluck S."/>
            <person name="Rokhsar D."/>
            <person name="Bowler C."/>
        </authorList>
    </citation>
    <scope>GENOME REANNOTATION</scope>
    <source>
        <strain evidence="4">CCAP 1055/1</strain>
    </source>
</reference>
<dbReference type="PROSITE" id="PS50280">
    <property type="entry name" value="SET"/>
    <property type="match status" value="1"/>
</dbReference>
<feature type="compositionally biased region" description="Acidic residues" evidence="1">
    <location>
        <begin position="201"/>
        <end position="224"/>
    </location>
</feature>
<dbReference type="Proteomes" id="UP000000759">
    <property type="component" value="Chromosome 15"/>
</dbReference>
<protein>
    <recommendedName>
        <fullName evidence="2">SET domain-containing protein</fullName>
    </recommendedName>
</protein>
<name>B7G597_PHATC</name>
<dbReference type="InParanoid" id="B7G597"/>
<dbReference type="RefSeq" id="XP_002182379.1">
    <property type="nucleotide sequence ID" value="XM_002182343.1"/>
</dbReference>
<dbReference type="SUPFAM" id="SSF82199">
    <property type="entry name" value="SET domain"/>
    <property type="match status" value="1"/>
</dbReference>
<evidence type="ECO:0000256" key="1">
    <source>
        <dbReference type="SAM" id="MobiDB-lite"/>
    </source>
</evidence>
<dbReference type="PaxDb" id="2850-Phatr47891"/>
<dbReference type="Gene3D" id="2.170.270.10">
    <property type="entry name" value="SET domain"/>
    <property type="match status" value="1"/>
</dbReference>
<evidence type="ECO:0000313" key="4">
    <source>
        <dbReference type="Proteomes" id="UP000000759"/>
    </source>
</evidence>
<proteinExistence type="predicted"/>
<evidence type="ECO:0000313" key="3">
    <source>
        <dbReference type="EMBL" id="EEC46280.1"/>
    </source>
</evidence>
<dbReference type="HOGENOM" id="CLU_359219_0_0_1"/>
<dbReference type="KEGG" id="pti:PHATRDRAFT_47891"/>
<gene>
    <name evidence="3" type="ORF">PHATRDRAFT_47891</name>
</gene>
<sequence length="867" mass="96885">MQQHPRLQRSVFDPRYIGAMILVTIHGVSSDAPVCEGDPGQCESGILAPCGLYLAPSTKNPETLTLHSGVDRDAHELVGEPDIALPFFDPNKNEWSAWHDMVWNIDVLDGLILENSFLSELLLPGVGTLPACSVFQGENVRLKRNHVIDSLDVHRAKDATAGSFSYHHGVTYETVRSMAAGEELFLDCLGPPPPFRRDKEKDEDDGNGDLDNDVYEDENGGGEDDEIRSLEWLQENGVCVDNIWIGPSTKLGIGNGAFTKRAVAKGTVIAPSPVLHLDRSQLQIVEQRFREDPFPPFFREHGVEYSDYVVGQQLALNYCYGHPDSNVLLLPLAPGINFINHDAISPNAFVRWSTSLTEPSDWLEETAHQLFAESVDGTLLIEFVALREIAAGEEIFIDYGETWSTAWNSHVKEWTFDGASYISAAKFEDLYGNDAIRTHMEQSKNPYPDNLTTACYFVAIEVDDEEELVEWENEALHCLRPCSIKTRYKEDGITFYTAIVYPLKSPAEPQYCGEIPDSGLFVTGIPLQAVKVVDKAYSSDVNQRNTFRHEIGIPKRFYPSNWMSADSRPLGDFSPDPLKPGEMAEIRWASSGDVATKWAYRLGLHESIRKTLLEYCDRMGITDIFRHVTTRDNALLPGADKNLELNGHNWFLQRPDKKWRSNLHWLSPGDNAAHEDYLQALSVSGFDTILRGIGEQMGMDGLVAFHVTFIAVSYSTEGYMHYDVTATGGKAYNIIIPLILANETGPELDLRSSSILGEDETESLVGRYRYEYEVASMLGDDAYHATSAVDYRASKEMRMAATIYVADVNEENAGAILNEYTQAYPPDDRDLLMSWSGRHWRKDDTTAKLPAPVSGHILLEANTDNTS</sequence>